<dbReference type="CDD" id="cd00082">
    <property type="entry name" value="HisKA"/>
    <property type="match status" value="1"/>
</dbReference>
<dbReference type="InterPro" id="IPR001610">
    <property type="entry name" value="PAC"/>
</dbReference>
<dbReference type="GO" id="GO:0000155">
    <property type="term" value="F:phosphorelay sensor kinase activity"/>
    <property type="evidence" value="ECO:0007669"/>
    <property type="project" value="InterPro"/>
</dbReference>
<dbReference type="InterPro" id="IPR036097">
    <property type="entry name" value="HisK_dim/P_sf"/>
</dbReference>
<evidence type="ECO:0000256" key="5">
    <source>
        <dbReference type="ARBA" id="ARBA00022777"/>
    </source>
</evidence>
<dbReference type="NCBIfam" id="TIGR00229">
    <property type="entry name" value="sensory_box"/>
    <property type="match status" value="1"/>
</dbReference>
<dbReference type="SUPFAM" id="SSF55874">
    <property type="entry name" value="ATPase domain of HSP90 chaperone/DNA topoisomerase II/histidine kinase"/>
    <property type="match status" value="1"/>
</dbReference>
<evidence type="ECO:0000259" key="8">
    <source>
        <dbReference type="PROSITE" id="PS50113"/>
    </source>
</evidence>
<evidence type="ECO:0000313" key="9">
    <source>
        <dbReference type="EMBL" id="SFU35390.1"/>
    </source>
</evidence>
<dbReference type="STRING" id="388950.GCA_001611675_03328"/>
<dbReference type="InterPro" id="IPR013655">
    <property type="entry name" value="PAS_fold_3"/>
</dbReference>
<evidence type="ECO:0000256" key="2">
    <source>
        <dbReference type="ARBA" id="ARBA00012438"/>
    </source>
</evidence>
<dbReference type="RefSeq" id="WP_068839188.1">
    <property type="nucleotide sequence ID" value="NZ_BMXC01000001.1"/>
</dbReference>
<dbReference type="InterPro" id="IPR013656">
    <property type="entry name" value="PAS_4"/>
</dbReference>
<dbReference type="Gene3D" id="3.30.450.20">
    <property type="entry name" value="PAS domain"/>
    <property type="match status" value="2"/>
</dbReference>
<dbReference type="InterPro" id="IPR004358">
    <property type="entry name" value="Sig_transdc_His_kin-like_C"/>
</dbReference>
<dbReference type="SMART" id="SM00387">
    <property type="entry name" value="HATPase_c"/>
    <property type="match status" value="1"/>
</dbReference>
<dbReference type="PANTHER" id="PTHR43304">
    <property type="entry name" value="PHYTOCHROME-LIKE PROTEIN CPH1"/>
    <property type="match status" value="1"/>
</dbReference>
<dbReference type="Gene3D" id="1.10.287.130">
    <property type="match status" value="1"/>
</dbReference>
<dbReference type="SMART" id="SM00388">
    <property type="entry name" value="HisKA"/>
    <property type="match status" value="1"/>
</dbReference>
<dbReference type="Proteomes" id="UP000182491">
    <property type="component" value="Unassembled WGS sequence"/>
</dbReference>
<dbReference type="CDD" id="cd00130">
    <property type="entry name" value="PAS"/>
    <property type="match status" value="1"/>
</dbReference>
<dbReference type="SUPFAM" id="SSF55785">
    <property type="entry name" value="PYP-like sensor domain (PAS domain)"/>
    <property type="match status" value="2"/>
</dbReference>
<feature type="domain" description="PAS" evidence="7">
    <location>
        <begin position="153"/>
        <end position="223"/>
    </location>
</feature>
<dbReference type="InterPro" id="IPR000700">
    <property type="entry name" value="PAS-assoc_C"/>
</dbReference>
<dbReference type="SUPFAM" id="SSF47384">
    <property type="entry name" value="Homodimeric domain of signal transducing histidine kinase"/>
    <property type="match status" value="1"/>
</dbReference>
<keyword evidence="5 9" id="KW-0418">Kinase</keyword>
<keyword evidence="3" id="KW-0597">Phosphoprotein</keyword>
<feature type="domain" description="PAC" evidence="8">
    <location>
        <begin position="226"/>
        <end position="278"/>
    </location>
</feature>
<dbReference type="Pfam" id="PF08448">
    <property type="entry name" value="PAS_4"/>
    <property type="match status" value="1"/>
</dbReference>
<name>A0A1I7FGS0_9BACT</name>
<dbReference type="PANTHER" id="PTHR43304:SF1">
    <property type="entry name" value="PAC DOMAIN-CONTAINING PROTEIN"/>
    <property type="match status" value="1"/>
</dbReference>
<dbReference type="Gene3D" id="3.30.565.10">
    <property type="entry name" value="Histidine kinase-like ATPase, C-terminal domain"/>
    <property type="match status" value="1"/>
</dbReference>
<evidence type="ECO:0000259" key="6">
    <source>
        <dbReference type="PROSITE" id="PS50109"/>
    </source>
</evidence>
<accession>A0A1I7FGS0</accession>
<feature type="domain" description="Histidine kinase" evidence="6">
    <location>
        <begin position="310"/>
        <end position="527"/>
    </location>
</feature>
<dbReference type="InterPro" id="IPR003661">
    <property type="entry name" value="HisK_dim/P_dom"/>
</dbReference>
<evidence type="ECO:0000313" key="10">
    <source>
        <dbReference type="Proteomes" id="UP000182491"/>
    </source>
</evidence>
<dbReference type="AlphaFoldDB" id="A0A1I7FGS0"/>
<dbReference type="Pfam" id="PF02518">
    <property type="entry name" value="HATPase_c"/>
    <property type="match status" value="1"/>
</dbReference>
<dbReference type="PROSITE" id="PS50112">
    <property type="entry name" value="PAS"/>
    <property type="match status" value="1"/>
</dbReference>
<dbReference type="Pfam" id="PF00512">
    <property type="entry name" value="HisKA"/>
    <property type="match status" value="1"/>
</dbReference>
<dbReference type="EC" id="2.7.13.3" evidence="2"/>
<dbReference type="InterPro" id="IPR035965">
    <property type="entry name" value="PAS-like_dom_sf"/>
</dbReference>
<gene>
    <name evidence="9" type="ORF">SAMN04487941_0190</name>
</gene>
<dbReference type="SMART" id="SM00091">
    <property type="entry name" value="PAS"/>
    <property type="match status" value="2"/>
</dbReference>
<dbReference type="InterPro" id="IPR036890">
    <property type="entry name" value="HATPase_C_sf"/>
</dbReference>
<dbReference type="PROSITE" id="PS50113">
    <property type="entry name" value="PAC"/>
    <property type="match status" value="1"/>
</dbReference>
<dbReference type="InterPro" id="IPR000014">
    <property type="entry name" value="PAS"/>
</dbReference>
<dbReference type="PRINTS" id="PR00344">
    <property type="entry name" value="BCTRLSENSOR"/>
</dbReference>
<dbReference type="InterPro" id="IPR005467">
    <property type="entry name" value="His_kinase_dom"/>
</dbReference>
<dbReference type="SMART" id="SM00086">
    <property type="entry name" value="PAC"/>
    <property type="match status" value="1"/>
</dbReference>
<comment type="catalytic activity">
    <reaction evidence="1">
        <text>ATP + protein L-histidine = ADP + protein N-phospho-L-histidine.</text>
        <dbReference type="EC" id="2.7.13.3"/>
    </reaction>
</comment>
<protein>
    <recommendedName>
        <fullName evidence="2">histidine kinase</fullName>
        <ecNumber evidence="2">2.7.13.3</ecNumber>
    </recommendedName>
</protein>
<dbReference type="InterPro" id="IPR052162">
    <property type="entry name" value="Sensor_kinase/Photoreceptor"/>
</dbReference>
<evidence type="ECO:0000256" key="4">
    <source>
        <dbReference type="ARBA" id="ARBA00022679"/>
    </source>
</evidence>
<reference evidence="10" key="1">
    <citation type="submission" date="2016-10" db="EMBL/GenBank/DDBJ databases">
        <authorList>
            <person name="Varghese N."/>
        </authorList>
    </citation>
    <scope>NUCLEOTIDE SEQUENCE [LARGE SCALE GENOMIC DNA]</scope>
    <source>
        <strain evidence="10">DSM 18820</strain>
    </source>
</reference>
<sequence length="528" mass="58436">MAHTFSASPGGEAFPFQKVFEALPELYLILSTKLFILAVSDAYLEATLTTRGNIVGKHVFQAFPDNPDVPDANAVANLNSSLQQVLSTGRPHEMPVQHYDVPRPNELGGGFETRYWLPLNTPVLDQEGHVLYIVHRVTNVTQQVTERQKGDQNEVLLQGLAHTSPVALWMTSTVGAVTYVNQTWIDWTGRKFEDHLGQGWALFVLEEDRERVLSELHQSARNRANYQADFRILHADGTVHWCSAEGVPRYSGNGTFVGYVGSCSDITRRKQFEEQLQHVTAELAAANRSLLLANQQLAHSNADLDNFIYTASHDLKAPIANIEGLLHLLVDDLGNGNLNLSSTQQILSLMQGAVNRFRKTITHLTDVSKLQNEHTGEISQVDIAKVVHEVLLDMEQPIRTSGAKVETDLDGCGTIAFSSKNLRSIVYNLISNAVKYRHPERPPMVRVSCREEGAHTVFAGQDNGLGISAEQQGQLFGMFRRLHDHVEGSGIGLFMVKRIVENAGGSIAVQSVLGKGTTFTVYLRRQEA</sequence>
<keyword evidence="10" id="KW-1185">Reference proteome</keyword>
<keyword evidence="4" id="KW-0808">Transferase</keyword>
<proteinExistence type="predicted"/>
<organism evidence="9 10">
    <name type="scientific">Pontibacter akesuensis</name>
    <dbReference type="NCBI Taxonomy" id="388950"/>
    <lineage>
        <taxon>Bacteria</taxon>
        <taxon>Pseudomonadati</taxon>
        <taxon>Bacteroidota</taxon>
        <taxon>Cytophagia</taxon>
        <taxon>Cytophagales</taxon>
        <taxon>Hymenobacteraceae</taxon>
        <taxon>Pontibacter</taxon>
    </lineage>
</organism>
<dbReference type="OrthoDB" id="9766459at2"/>
<evidence type="ECO:0000256" key="3">
    <source>
        <dbReference type="ARBA" id="ARBA00022553"/>
    </source>
</evidence>
<dbReference type="PROSITE" id="PS50109">
    <property type="entry name" value="HIS_KIN"/>
    <property type="match status" value="1"/>
</dbReference>
<evidence type="ECO:0000256" key="1">
    <source>
        <dbReference type="ARBA" id="ARBA00000085"/>
    </source>
</evidence>
<dbReference type="InterPro" id="IPR003594">
    <property type="entry name" value="HATPase_dom"/>
</dbReference>
<dbReference type="EMBL" id="FPCA01000001">
    <property type="protein sequence ID" value="SFU35390.1"/>
    <property type="molecule type" value="Genomic_DNA"/>
</dbReference>
<evidence type="ECO:0000259" key="7">
    <source>
        <dbReference type="PROSITE" id="PS50112"/>
    </source>
</evidence>
<dbReference type="Pfam" id="PF08447">
    <property type="entry name" value="PAS_3"/>
    <property type="match status" value="1"/>
</dbReference>